<name>A0ABZ1XDH8_9ACTN</name>
<evidence type="ECO:0000313" key="1">
    <source>
        <dbReference type="EMBL" id="WUT80931.1"/>
    </source>
</evidence>
<reference evidence="1" key="1">
    <citation type="submission" date="2022-10" db="EMBL/GenBank/DDBJ databases">
        <title>The complete genomes of actinobacterial strains from the NBC collection.</title>
        <authorList>
            <person name="Joergensen T.S."/>
            <person name="Alvarez Arevalo M."/>
            <person name="Sterndorff E.B."/>
            <person name="Faurdal D."/>
            <person name="Vuksanovic O."/>
            <person name="Mourched A.-S."/>
            <person name="Charusanti P."/>
            <person name="Shaw S."/>
            <person name="Blin K."/>
            <person name="Weber T."/>
        </authorList>
    </citation>
    <scope>NUCLEOTIDE SEQUENCE</scope>
    <source>
        <strain evidence="1">NBC_00668</strain>
    </source>
</reference>
<dbReference type="Proteomes" id="UP001432060">
    <property type="component" value="Chromosome"/>
</dbReference>
<protein>
    <recommendedName>
        <fullName evidence="3">TetR family transcriptional regulator</fullName>
    </recommendedName>
</protein>
<organism evidence="1 2">
    <name type="scientific">Streptomyces melanogenes</name>
    <dbReference type="NCBI Taxonomy" id="67326"/>
    <lineage>
        <taxon>Bacteria</taxon>
        <taxon>Bacillati</taxon>
        <taxon>Actinomycetota</taxon>
        <taxon>Actinomycetes</taxon>
        <taxon>Kitasatosporales</taxon>
        <taxon>Streptomycetaceae</taxon>
        <taxon>Streptomyces</taxon>
    </lineage>
</organism>
<dbReference type="EMBL" id="CP109019">
    <property type="protein sequence ID" value="WUT80931.1"/>
    <property type="molecule type" value="Genomic_DNA"/>
</dbReference>
<gene>
    <name evidence="1" type="ORF">OG515_01400</name>
</gene>
<dbReference type="RefSeq" id="WP_329394899.1">
    <property type="nucleotide sequence ID" value="NZ_CP109019.1"/>
</dbReference>
<sequence>MTDGAGRPRRGTPASHLGDHLALITQFTEQARVGLERDSETARVFLSVYCGFLIEAGAGIRWLLEPALIEQATVAIRRLAPAAPVDQQELATRLLATIWAAGVVGGIGASDWARWAPELPAVCLRLARHTTGETL</sequence>
<evidence type="ECO:0008006" key="3">
    <source>
        <dbReference type="Google" id="ProtNLM"/>
    </source>
</evidence>
<keyword evidence="2" id="KW-1185">Reference proteome</keyword>
<accession>A0ABZ1XDH8</accession>
<proteinExistence type="predicted"/>
<evidence type="ECO:0000313" key="2">
    <source>
        <dbReference type="Proteomes" id="UP001432060"/>
    </source>
</evidence>